<dbReference type="GO" id="GO:0020037">
    <property type="term" value="F:heme binding"/>
    <property type="evidence" value="ECO:0007669"/>
    <property type="project" value="InterPro"/>
</dbReference>
<comment type="similarity">
    <text evidence="1 7">Belongs to the globin family.</text>
</comment>
<dbReference type="PRINTS" id="PR00814">
    <property type="entry name" value="BETAHAEM"/>
</dbReference>
<dbReference type="Bgee" id="ENSLACG00000004774">
    <property type="expression patterns" value="Expressed in pharyngeal gill and 6 other cell types or tissues"/>
</dbReference>
<evidence type="ECO:0000256" key="1">
    <source>
        <dbReference type="ARBA" id="ARBA00008705"/>
    </source>
</evidence>
<dbReference type="GO" id="GO:0042744">
    <property type="term" value="P:hydrogen peroxide catabolic process"/>
    <property type="evidence" value="ECO:0007669"/>
    <property type="project" value="TreeGrafter"/>
</dbReference>
<accession>H3A6U9</accession>
<keyword evidence="2 7" id="KW-0813">Transport</keyword>
<dbReference type="Ensembl" id="ENSLACT00000005417.1">
    <property type="protein sequence ID" value="ENSLACP00000005370.1"/>
    <property type="gene ID" value="ENSLACG00000004774.1"/>
</dbReference>
<feature type="domain" description="Globin" evidence="8">
    <location>
        <begin position="149"/>
        <end position="304"/>
    </location>
</feature>
<dbReference type="SUPFAM" id="SSF46458">
    <property type="entry name" value="Globin-like"/>
    <property type="match status" value="2"/>
</dbReference>
<dbReference type="Pfam" id="PF00042">
    <property type="entry name" value="Globin"/>
    <property type="match status" value="2"/>
</dbReference>
<dbReference type="EMBL" id="AFYH01225907">
    <property type="status" value="NOT_ANNOTATED_CDS"/>
    <property type="molecule type" value="Genomic_DNA"/>
</dbReference>
<reference evidence="10" key="1">
    <citation type="submission" date="2011-08" db="EMBL/GenBank/DDBJ databases">
        <title>The draft genome of Latimeria chalumnae.</title>
        <authorList>
            <person name="Di Palma F."/>
            <person name="Alfoldi J."/>
            <person name="Johnson J."/>
            <person name="Berlin A."/>
            <person name="Gnerre S."/>
            <person name="Jaffe D."/>
            <person name="MacCallum I."/>
            <person name="Young S."/>
            <person name="Walker B.J."/>
            <person name="Lander E."/>
            <person name="Lindblad-Toh K."/>
        </authorList>
    </citation>
    <scope>NUCLEOTIDE SEQUENCE [LARGE SCALE GENOMIC DNA]</scope>
    <source>
        <strain evidence="10">Wild caught</strain>
    </source>
</reference>
<evidence type="ECO:0000256" key="4">
    <source>
        <dbReference type="ARBA" id="ARBA00022621"/>
    </source>
</evidence>
<dbReference type="GO" id="GO:0004601">
    <property type="term" value="F:peroxidase activity"/>
    <property type="evidence" value="ECO:0007669"/>
    <property type="project" value="TreeGrafter"/>
</dbReference>
<dbReference type="InterPro" id="IPR050056">
    <property type="entry name" value="Hemoglobin_oxygen_transport"/>
</dbReference>
<evidence type="ECO:0000256" key="2">
    <source>
        <dbReference type="ARBA" id="ARBA00022448"/>
    </source>
</evidence>
<evidence type="ECO:0000259" key="8">
    <source>
        <dbReference type="PROSITE" id="PS01033"/>
    </source>
</evidence>
<dbReference type="InterPro" id="IPR009050">
    <property type="entry name" value="Globin-like_sf"/>
</dbReference>
<organism evidence="9 10">
    <name type="scientific">Latimeria chalumnae</name>
    <name type="common">Coelacanth</name>
    <dbReference type="NCBI Taxonomy" id="7897"/>
    <lineage>
        <taxon>Eukaryota</taxon>
        <taxon>Metazoa</taxon>
        <taxon>Chordata</taxon>
        <taxon>Craniata</taxon>
        <taxon>Vertebrata</taxon>
        <taxon>Euteleostomi</taxon>
        <taxon>Coelacanthiformes</taxon>
        <taxon>Coelacanthidae</taxon>
        <taxon>Latimeria</taxon>
    </lineage>
</organism>
<evidence type="ECO:0000313" key="9">
    <source>
        <dbReference type="Ensembl" id="ENSLACP00000005370.1"/>
    </source>
</evidence>
<dbReference type="GO" id="GO:0046872">
    <property type="term" value="F:metal ion binding"/>
    <property type="evidence" value="ECO:0007669"/>
    <property type="project" value="UniProtKB-KW"/>
</dbReference>
<dbReference type="GO" id="GO:0031838">
    <property type="term" value="C:haptoglobin-hemoglobin complex"/>
    <property type="evidence" value="ECO:0007669"/>
    <property type="project" value="TreeGrafter"/>
</dbReference>
<dbReference type="GO" id="GO:0005344">
    <property type="term" value="F:oxygen carrier activity"/>
    <property type="evidence" value="ECO:0007669"/>
    <property type="project" value="UniProtKB-KW"/>
</dbReference>
<dbReference type="InParanoid" id="H3A6U9"/>
<feature type="domain" description="Globin" evidence="8">
    <location>
        <begin position="3"/>
        <end position="147"/>
    </location>
</feature>
<keyword evidence="10" id="KW-1185">Reference proteome</keyword>
<reference evidence="9" key="3">
    <citation type="submission" date="2025-09" db="UniProtKB">
        <authorList>
            <consortium name="Ensembl"/>
        </authorList>
    </citation>
    <scope>IDENTIFICATION</scope>
</reference>
<dbReference type="GO" id="GO:0031720">
    <property type="term" value="F:haptoglobin binding"/>
    <property type="evidence" value="ECO:0007669"/>
    <property type="project" value="TreeGrafter"/>
</dbReference>
<gene>
    <name evidence="9" type="primary">HBE1</name>
</gene>
<protein>
    <submittedName>
        <fullName evidence="9">Hemoglobin subunit epsilon 1</fullName>
    </submittedName>
</protein>
<dbReference type="GO" id="GO:0005833">
    <property type="term" value="C:hemoglobin complex"/>
    <property type="evidence" value="ECO:0007669"/>
    <property type="project" value="InterPro"/>
</dbReference>
<dbReference type="GO" id="GO:0019825">
    <property type="term" value="F:oxygen binding"/>
    <property type="evidence" value="ECO:0007669"/>
    <property type="project" value="InterPro"/>
</dbReference>
<dbReference type="EMBL" id="AFYH01225908">
    <property type="status" value="NOT_ANNOTATED_CDS"/>
    <property type="molecule type" value="Genomic_DNA"/>
</dbReference>
<dbReference type="Proteomes" id="UP000008672">
    <property type="component" value="Unassembled WGS sequence"/>
</dbReference>
<keyword evidence="6" id="KW-0408">Iron</keyword>
<evidence type="ECO:0000256" key="5">
    <source>
        <dbReference type="ARBA" id="ARBA00022723"/>
    </source>
</evidence>
<keyword evidence="4 7" id="KW-0561">Oxygen transport</keyword>
<dbReference type="Gene3D" id="1.10.490.10">
    <property type="entry name" value="Globins"/>
    <property type="match status" value="2"/>
</dbReference>
<dbReference type="EMBL" id="AFYH01225909">
    <property type="status" value="NOT_ANNOTATED_CDS"/>
    <property type="molecule type" value="Genomic_DNA"/>
</dbReference>
<dbReference type="CDD" id="cd08925">
    <property type="entry name" value="Hb-beta-like"/>
    <property type="match status" value="2"/>
</dbReference>
<dbReference type="OMA" id="FIVYPWT"/>
<dbReference type="GO" id="GO:0072562">
    <property type="term" value="C:blood microparticle"/>
    <property type="evidence" value="ECO:0007669"/>
    <property type="project" value="TreeGrafter"/>
</dbReference>
<proteinExistence type="inferred from homology"/>
<dbReference type="InterPro" id="IPR012292">
    <property type="entry name" value="Globin/Proto"/>
</dbReference>
<evidence type="ECO:0000256" key="3">
    <source>
        <dbReference type="ARBA" id="ARBA00022617"/>
    </source>
</evidence>
<dbReference type="GeneTree" id="ENSGT00940000157809"/>
<dbReference type="AlphaFoldDB" id="H3A6U9"/>
<dbReference type="EMBL" id="AFYH01225910">
    <property type="status" value="NOT_ANNOTATED_CDS"/>
    <property type="molecule type" value="Genomic_DNA"/>
</dbReference>
<reference evidence="9" key="2">
    <citation type="submission" date="2025-08" db="UniProtKB">
        <authorList>
            <consortium name="Ensembl"/>
        </authorList>
    </citation>
    <scope>IDENTIFICATION</scope>
</reference>
<dbReference type="PROSITE" id="PS01033">
    <property type="entry name" value="GLOBIN"/>
    <property type="match status" value="2"/>
</dbReference>
<dbReference type="HOGENOM" id="CLU_915151_0_0_1"/>
<evidence type="ECO:0000313" key="10">
    <source>
        <dbReference type="Proteomes" id="UP000008672"/>
    </source>
</evidence>
<keyword evidence="5" id="KW-0479">Metal-binding</keyword>
<evidence type="ECO:0000256" key="7">
    <source>
        <dbReference type="RuleBase" id="RU000356"/>
    </source>
</evidence>
<name>H3A6U9_LATCH</name>
<dbReference type="InterPro" id="IPR000971">
    <property type="entry name" value="Globin"/>
</dbReference>
<dbReference type="PANTHER" id="PTHR11442">
    <property type="entry name" value="HEMOGLOBIN FAMILY MEMBER"/>
    <property type="match status" value="1"/>
</dbReference>
<dbReference type="InterPro" id="IPR002337">
    <property type="entry name" value="Hemoglobin_b"/>
</dbReference>
<dbReference type="PANTHER" id="PTHR11442:SF7">
    <property type="entry name" value="HEMOGLOBIN SUBUNIT EPSILON"/>
    <property type="match status" value="1"/>
</dbReference>
<sequence length="304" mass="34852">MVHWTETERATIETVYQKLHLDEVGREALTRLFIVYPWTTRYFKSFGDLSSSKAIASNPKVTEHGLKVMNKLTEAIHNLDHIKDLFHKLSEKHFHELHVDPQNFKLLSKCLIIVLATKLGKQLTPDVQATWEKLLSVVVAALIFADSENLATEERKAITSVWSKVNPEEVGHEALIRLFIVYPWTQRYFSTFGSLSSSTVIARNFKVQQHAAKVINALTEAIRNIDNLKASFSDLSKLHFQKLHVDPENFKIMLFNVLFFLQLLGKTLIITLSEKLGSEFSPQIQAAWEKFMALVIDSLSRQYN</sequence>
<evidence type="ECO:0000256" key="6">
    <source>
        <dbReference type="ARBA" id="ARBA00023004"/>
    </source>
</evidence>
<keyword evidence="3 7" id="KW-0349">Heme</keyword>
<dbReference type="GO" id="GO:0043177">
    <property type="term" value="F:organic acid binding"/>
    <property type="evidence" value="ECO:0007669"/>
    <property type="project" value="TreeGrafter"/>
</dbReference>